<sequence length="115" mass="12882">MKRIILLFTAMLLTQIGAANTFPQEGDGVIKAKAKELTKKYTAEVGLEADQLEVFEQTLTGYLMKRAKVGKLNVSDTDKLVMLKQLASQENEDMEALLSKGQYKKYIKAKTKLQP</sequence>
<evidence type="ECO:0000313" key="2">
    <source>
        <dbReference type="EMBL" id="MBD0849572.1"/>
    </source>
</evidence>
<evidence type="ECO:0000256" key="1">
    <source>
        <dbReference type="SAM" id="SignalP"/>
    </source>
</evidence>
<protein>
    <submittedName>
        <fullName evidence="2">Uncharacterized protein</fullName>
    </submittedName>
</protein>
<feature type="chain" id="PRO_5045249792" evidence="1">
    <location>
        <begin position="22"/>
        <end position="115"/>
    </location>
</feature>
<evidence type="ECO:0000313" key="3">
    <source>
        <dbReference type="Proteomes" id="UP000598350"/>
    </source>
</evidence>
<gene>
    <name evidence="2" type="ORF">HPE63_02740</name>
</gene>
<proteinExistence type="predicted"/>
<name>A0ABR7VBM6_9FLAO</name>
<keyword evidence="1" id="KW-0732">Signal</keyword>
<dbReference type="RefSeq" id="WP_188312691.1">
    <property type="nucleotide sequence ID" value="NZ_JABTCG010000001.1"/>
</dbReference>
<reference evidence="2 3" key="1">
    <citation type="submission" date="2020-05" db="EMBL/GenBank/DDBJ databases">
        <title>The draft genome sequence of Maribacter arenosus CAU 1321.</title>
        <authorList>
            <person name="Mu L."/>
        </authorList>
    </citation>
    <scope>NUCLEOTIDE SEQUENCE [LARGE SCALE GENOMIC DNA]</scope>
    <source>
        <strain evidence="2 3">CAU 1321</strain>
    </source>
</reference>
<comment type="caution">
    <text evidence="2">The sequence shown here is derived from an EMBL/GenBank/DDBJ whole genome shotgun (WGS) entry which is preliminary data.</text>
</comment>
<dbReference type="EMBL" id="JABTCG010000001">
    <property type="protein sequence ID" value="MBD0849572.1"/>
    <property type="molecule type" value="Genomic_DNA"/>
</dbReference>
<organism evidence="2 3">
    <name type="scientific">Maribacter arenosus</name>
    <dbReference type="NCBI Taxonomy" id="1854708"/>
    <lineage>
        <taxon>Bacteria</taxon>
        <taxon>Pseudomonadati</taxon>
        <taxon>Bacteroidota</taxon>
        <taxon>Flavobacteriia</taxon>
        <taxon>Flavobacteriales</taxon>
        <taxon>Flavobacteriaceae</taxon>
        <taxon>Maribacter</taxon>
    </lineage>
</organism>
<feature type="signal peptide" evidence="1">
    <location>
        <begin position="1"/>
        <end position="21"/>
    </location>
</feature>
<dbReference type="Proteomes" id="UP000598350">
    <property type="component" value="Unassembled WGS sequence"/>
</dbReference>
<keyword evidence="3" id="KW-1185">Reference proteome</keyword>
<accession>A0ABR7VBM6</accession>